<evidence type="ECO:0000313" key="2">
    <source>
        <dbReference type="EMBL" id="HJE96553.1"/>
    </source>
</evidence>
<gene>
    <name evidence="2" type="ORF">K8V00_02940</name>
</gene>
<dbReference type="AlphaFoldDB" id="A0A921F8V4"/>
<name>A0A921F8V4_9LACO</name>
<organism evidence="2 3">
    <name type="scientific">Ligilactobacillus acidipiscis</name>
    <dbReference type="NCBI Taxonomy" id="89059"/>
    <lineage>
        <taxon>Bacteria</taxon>
        <taxon>Bacillati</taxon>
        <taxon>Bacillota</taxon>
        <taxon>Bacilli</taxon>
        <taxon>Lactobacillales</taxon>
        <taxon>Lactobacillaceae</taxon>
        <taxon>Ligilactobacillus</taxon>
    </lineage>
</organism>
<sequence>MKKRNSRKRRVINWDNKASNVVRGSREPYAFGPKYKPTWGEGSAKNER</sequence>
<dbReference type="EMBL" id="DYXG01000025">
    <property type="protein sequence ID" value="HJE96553.1"/>
    <property type="molecule type" value="Genomic_DNA"/>
</dbReference>
<protein>
    <submittedName>
        <fullName evidence="2">Uncharacterized protein</fullName>
    </submittedName>
</protein>
<evidence type="ECO:0000256" key="1">
    <source>
        <dbReference type="SAM" id="MobiDB-lite"/>
    </source>
</evidence>
<comment type="caution">
    <text evidence="2">The sequence shown here is derived from an EMBL/GenBank/DDBJ whole genome shotgun (WGS) entry which is preliminary data.</text>
</comment>
<accession>A0A921F8V4</accession>
<proteinExistence type="predicted"/>
<evidence type="ECO:0000313" key="3">
    <source>
        <dbReference type="Proteomes" id="UP000707535"/>
    </source>
</evidence>
<reference evidence="2" key="2">
    <citation type="submission" date="2021-09" db="EMBL/GenBank/DDBJ databases">
        <authorList>
            <person name="Gilroy R."/>
        </authorList>
    </citation>
    <scope>NUCLEOTIDE SEQUENCE</scope>
    <source>
        <strain evidence="2">CHK174-6876</strain>
    </source>
</reference>
<reference evidence="2" key="1">
    <citation type="journal article" date="2021" name="PeerJ">
        <title>Extensive microbial diversity within the chicken gut microbiome revealed by metagenomics and culture.</title>
        <authorList>
            <person name="Gilroy R."/>
            <person name="Ravi A."/>
            <person name="Getino M."/>
            <person name="Pursley I."/>
            <person name="Horton D.L."/>
            <person name="Alikhan N.F."/>
            <person name="Baker D."/>
            <person name="Gharbi K."/>
            <person name="Hall N."/>
            <person name="Watson M."/>
            <person name="Adriaenssens E.M."/>
            <person name="Foster-Nyarko E."/>
            <person name="Jarju S."/>
            <person name="Secka A."/>
            <person name="Antonio M."/>
            <person name="Oren A."/>
            <person name="Chaudhuri R.R."/>
            <person name="La Ragione R."/>
            <person name="Hildebrand F."/>
            <person name="Pallen M.J."/>
        </authorList>
    </citation>
    <scope>NUCLEOTIDE SEQUENCE</scope>
    <source>
        <strain evidence="2">CHK174-6876</strain>
    </source>
</reference>
<dbReference type="Proteomes" id="UP000707535">
    <property type="component" value="Unassembled WGS sequence"/>
</dbReference>
<feature type="region of interest" description="Disordered" evidence="1">
    <location>
        <begin position="25"/>
        <end position="48"/>
    </location>
</feature>